<dbReference type="RefSeq" id="WP_152264598.1">
    <property type="nucleotide sequence ID" value="NZ_VOKX01000070.1"/>
</dbReference>
<comment type="caution">
    <text evidence="1">The sequence shown here is derived from an EMBL/GenBank/DDBJ whole genome shotgun (WGS) entry which is preliminary data.</text>
</comment>
<dbReference type="Proteomes" id="UP000327000">
    <property type="component" value="Unassembled WGS sequence"/>
</dbReference>
<evidence type="ECO:0008006" key="3">
    <source>
        <dbReference type="Google" id="ProtNLM"/>
    </source>
</evidence>
<name>A0A5N5W428_STRMB</name>
<dbReference type="AlphaFoldDB" id="A0A5N5W428"/>
<reference evidence="1 2" key="1">
    <citation type="journal article" date="2019" name="Microb. Cell Fact.">
        <title>Exploring novel herbicidin analogues by transcriptional regulator overexpression and MS/MS molecular networking.</title>
        <authorList>
            <person name="Shi Y."/>
            <person name="Gu R."/>
            <person name="Li Y."/>
            <person name="Wang X."/>
            <person name="Ren W."/>
            <person name="Li X."/>
            <person name="Wang L."/>
            <person name="Xie Y."/>
            <person name="Hong B."/>
        </authorList>
    </citation>
    <scope>NUCLEOTIDE SEQUENCE [LARGE SCALE GENOMIC DNA]</scope>
    <source>
        <strain evidence="1 2">US-43</strain>
    </source>
</reference>
<organism evidence="1 2">
    <name type="scientific">Streptomyces mobaraensis</name>
    <name type="common">Streptoverticillium mobaraense</name>
    <dbReference type="NCBI Taxonomy" id="35621"/>
    <lineage>
        <taxon>Bacteria</taxon>
        <taxon>Bacillati</taxon>
        <taxon>Actinomycetota</taxon>
        <taxon>Actinomycetes</taxon>
        <taxon>Kitasatosporales</taxon>
        <taxon>Streptomycetaceae</taxon>
        <taxon>Streptomyces</taxon>
    </lineage>
</organism>
<accession>A0A5N5W428</accession>
<keyword evidence="2" id="KW-1185">Reference proteome</keyword>
<protein>
    <recommendedName>
        <fullName evidence="3">ImmA/IrrE family metallo-endopeptidase</fullName>
    </recommendedName>
</protein>
<dbReference type="OrthoDB" id="4144896at2"/>
<gene>
    <name evidence="1" type="ORF">FRZ00_21330</name>
</gene>
<dbReference type="EMBL" id="VOKX01000070">
    <property type="protein sequence ID" value="KAB7839485.1"/>
    <property type="molecule type" value="Genomic_DNA"/>
</dbReference>
<evidence type="ECO:0000313" key="1">
    <source>
        <dbReference type="EMBL" id="KAB7839485.1"/>
    </source>
</evidence>
<sequence>MPVPDPFSLDGLIVNIEAERGRTIHLIPVPDQLLAGSSLCGLWIKQESGQFDLIFYPQSTSRFHQEKIILHELGHLWCDDADGVTGEEAAELLGAFSQSLIEKLVSSKHAAARRRYGTHREVRAETIADLIHQQAYTAEFVVERDDAVLRSLAESLMYPSRRRP</sequence>
<evidence type="ECO:0000313" key="2">
    <source>
        <dbReference type="Proteomes" id="UP000327000"/>
    </source>
</evidence>
<proteinExistence type="predicted"/>